<dbReference type="OrthoDB" id="311329at2"/>
<dbReference type="AlphaFoldDB" id="A0A4R2NMY9"/>
<comment type="caution">
    <text evidence="2">The sequence shown here is derived from an EMBL/GenBank/DDBJ whole genome shotgun (WGS) entry which is preliminary data.</text>
</comment>
<dbReference type="Pfam" id="PF13372">
    <property type="entry name" value="Alginate_exp"/>
    <property type="match status" value="1"/>
</dbReference>
<keyword evidence="3" id="KW-1185">Reference proteome</keyword>
<name>A0A4R2NMY9_9FLAO</name>
<reference evidence="2 3" key="1">
    <citation type="submission" date="2019-03" db="EMBL/GenBank/DDBJ databases">
        <title>Genomic Encyclopedia of Type Strains, Phase IV (KMG-IV): sequencing the most valuable type-strain genomes for metagenomic binning, comparative biology and taxonomic classification.</title>
        <authorList>
            <person name="Goeker M."/>
        </authorList>
    </citation>
    <scope>NUCLEOTIDE SEQUENCE [LARGE SCALE GENOMIC DNA]</scope>
    <source>
        <strain evidence="2 3">DSM 14836</strain>
    </source>
</reference>
<evidence type="ECO:0000313" key="3">
    <source>
        <dbReference type="Proteomes" id="UP000294564"/>
    </source>
</evidence>
<sequence>MRPKNTIKVSLLFIAIFHVASITSQEKNPLLFYKSSKTELRGHVQTGINLVAETNLFWNLADTPSLDFDSDTQWVESYLKPGISFSYGIDSNNKLYTKVSLVGSHTLGTDAFDEGNNGQITLEEAHIGFSSKLSDNFSLKTVLGSQELKLGTGMLIANGASSGFERGALKFGPRKAWQYAGLLEMNYKKLNSKFFYLAPNELPSNDTDNALIGSDINYFTSKNSYIGLSYINVVSSQAPYPKAAPNGNGAPIITPGSRENLNALNLYARNNPFKTQLKNLFFAFDGAYQWNSRINLNSWGGRIQLGYEFPETKWKPMVMYSYQVFSGDNPNTEGLERFDPLYFEGSPSAWSTGSKSSMVFINSNVQAHGLTGKFQIKPRDIITLRYTHIRAHRLLSPIQFGQAARVEFSDGIPTVISGVTNAHLADDFFIEYNKIVTKNIYVNAGFSLSVAGDGISTIVNKTSLWTGAFLNIVLNY</sequence>
<dbReference type="InterPro" id="IPR025388">
    <property type="entry name" value="Alginate_export_dom"/>
</dbReference>
<proteinExistence type="predicted"/>
<evidence type="ECO:0000259" key="1">
    <source>
        <dbReference type="Pfam" id="PF13372"/>
    </source>
</evidence>
<accession>A0A4R2NMY9</accession>
<evidence type="ECO:0000313" key="2">
    <source>
        <dbReference type="EMBL" id="TCP22892.1"/>
    </source>
</evidence>
<dbReference type="EMBL" id="SLXM01000010">
    <property type="protein sequence ID" value="TCP22892.1"/>
    <property type="molecule type" value="Genomic_DNA"/>
</dbReference>
<protein>
    <submittedName>
        <fullName evidence="2">Alginate export protein</fullName>
    </submittedName>
</protein>
<dbReference type="RefSeq" id="WP_132795677.1">
    <property type="nucleotide sequence ID" value="NZ_SLXM01000010.1"/>
</dbReference>
<gene>
    <name evidence="2" type="ORF">EV195_11019</name>
</gene>
<feature type="domain" description="Alginate export" evidence="1">
    <location>
        <begin position="278"/>
        <end position="396"/>
    </location>
</feature>
<dbReference type="Proteomes" id="UP000294564">
    <property type="component" value="Unassembled WGS sequence"/>
</dbReference>
<organism evidence="2 3">
    <name type="scientific">Tenacibaculum skagerrakense</name>
    <dbReference type="NCBI Taxonomy" id="186571"/>
    <lineage>
        <taxon>Bacteria</taxon>
        <taxon>Pseudomonadati</taxon>
        <taxon>Bacteroidota</taxon>
        <taxon>Flavobacteriia</taxon>
        <taxon>Flavobacteriales</taxon>
        <taxon>Flavobacteriaceae</taxon>
        <taxon>Tenacibaculum</taxon>
    </lineage>
</organism>